<name>A0A098VME7_9MICR</name>
<organism evidence="1 2">
    <name type="scientific">Mitosporidium daphniae</name>
    <dbReference type="NCBI Taxonomy" id="1485682"/>
    <lineage>
        <taxon>Eukaryota</taxon>
        <taxon>Fungi</taxon>
        <taxon>Fungi incertae sedis</taxon>
        <taxon>Microsporidia</taxon>
        <taxon>Mitosporidium</taxon>
    </lineage>
</organism>
<dbReference type="PANTHER" id="PTHR12843:SF5">
    <property type="entry name" value="EEF1A LYSINE METHYLTRANSFERASE 2"/>
    <property type="match status" value="1"/>
</dbReference>
<dbReference type="EMBL" id="JMKJ01000590">
    <property type="protein sequence ID" value="KGG50233.1"/>
    <property type="molecule type" value="Genomic_DNA"/>
</dbReference>
<reference evidence="1 2" key="1">
    <citation type="submission" date="2014-04" db="EMBL/GenBank/DDBJ databases">
        <title>A new species of microsporidia sheds light on the evolution of extreme parasitism.</title>
        <authorList>
            <person name="Haag K.L."/>
            <person name="James T.Y."/>
            <person name="Larsson R."/>
            <person name="Schaer T.M."/>
            <person name="Refardt D."/>
            <person name="Pombert J.-F."/>
            <person name="Ebert D."/>
        </authorList>
    </citation>
    <scope>NUCLEOTIDE SEQUENCE [LARGE SCALE GENOMIC DNA]</scope>
    <source>
        <strain evidence="1 2">UGP3</strain>
        <tissue evidence="1">Spores</tissue>
    </source>
</reference>
<comment type="caution">
    <text evidence="1">The sequence shown here is derived from an EMBL/GenBank/DDBJ whole genome shotgun (WGS) entry which is preliminary data.</text>
</comment>
<dbReference type="PANTHER" id="PTHR12843">
    <property type="entry name" value="PROTEIN-LYSINE N-METHYLTRANSFERASE METTL10"/>
    <property type="match status" value="1"/>
</dbReference>
<dbReference type="HOGENOM" id="CLU_2184581_0_0_1"/>
<gene>
    <name evidence="1" type="ORF">DI09_7p120</name>
</gene>
<dbReference type="GO" id="GO:0005737">
    <property type="term" value="C:cytoplasm"/>
    <property type="evidence" value="ECO:0007669"/>
    <property type="project" value="TreeGrafter"/>
</dbReference>
<evidence type="ECO:0000313" key="1">
    <source>
        <dbReference type="EMBL" id="KGG50233.1"/>
    </source>
</evidence>
<dbReference type="SUPFAM" id="SSF53335">
    <property type="entry name" value="S-adenosyl-L-methionine-dependent methyltransferases"/>
    <property type="match status" value="1"/>
</dbReference>
<dbReference type="GeneID" id="25260840"/>
<keyword evidence="2" id="KW-1185">Reference proteome</keyword>
<dbReference type="GO" id="GO:0016279">
    <property type="term" value="F:protein-lysine N-methyltransferase activity"/>
    <property type="evidence" value="ECO:0007669"/>
    <property type="project" value="TreeGrafter"/>
</dbReference>
<dbReference type="AlphaFoldDB" id="A0A098VME7"/>
<dbReference type="InterPro" id="IPR029063">
    <property type="entry name" value="SAM-dependent_MTases_sf"/>
</dbReference>
<dbReference type="OrthoDB" id="10069295at2759"/>
<sequence>MDYVDEAIELASKNAAALLGGSFSWKVADFLTFSCDSTYSLIFDKGTFDAITLGACAQRPLDDLVHQYRASLRQLALPATTIFIIVSCNWTIEELDRWFGAGMLYCSHG</sequence>
<dbReference type="RefSeq" id="XP_013236660.1">
    <property type="nucleotide sequence ID" value="XM_013381206.1"/>
</dbReference>
<dbReference type="VEuPathDB" id="MicrosporidiaDB:DI09_7p120"/>
<evidence type="ECO:0000313" key="2">
    <source>
        <dbReference type="Proteomes" id="UP000029725"/>
    </source>
</evidence>
<proteinExistence type="predicted"/>
<dbReference type="Proteomes" id="UP000029725">
    <property type="component" value="Unassembled WGS sequence"/>
</dbReference>
<accession>A0A098VME7</accession>
<dbReference type="Gene3D" id="3.40.50.150">
    <property type="entry name" value="Vaccinia Virus protein VP39"/>
    <property type="match status" value="1"/>
</dbReference>
<protein>
    <submittedName>
        <fullName evidence="1">Uncharacterized protein</fullName>
    </submittedName>
</protein>